<protein>
    <recommendedName>
        <fullName evidence="7">Periplasmic protein</fullName>
    </recommendedName>
</protein>
<dbReference type="Proteomes" id="UP001156672">
    <property type="component" value="Unassembled WGS sequence"/>
</dbReference>
<dbReference type="EMBL" id="BSNW01000044">
    <property type="protein sequence ID" value="GLQ69663.1"/>
    <property type="molecule type" value="Genomic_DNA"/>
</dbReference>
<dbReference type="RefSeq" id="WP_062026946.1">
    <property type="nucleotide sequence ID" value="NZ_BEWL01000016.1"/>
</dbReference>
<sequence>MIFIRFPRTMFAVGLIAGAASLAPQAYAADTTSSSACQQTGQNDVVGRLAQRENCLNSKVQNYQKQSQDAQAAREKRIQDLKDKYTNAPASEKARLQKQITGEQSKLTSLRDQENQHLQQLKNAPQEQRNRLNALGSKTRGDVSNFLNGGL</sequence>
<keyword evidence="2" id="KW-0732">Signal</keyword>
<comment type="caution">
    <text evidence="4">The sequence shown here is derived from an EMBL/GenBank/DDBJ whole genome shotgun (WGS) entry which is preliminary data.</text>
</comment>
<dbReference type="Proteomes" id="UP000075682">
    <property type="component" value="Unassembled WGS sequence"/>
</dbReference>
<organism evidence="4 5">
    <name type="scientific">Gluconobacter albidus</name>
    <dbReference type="NCBI Taxonomy" id="318683"/>
    <lineage>
        <taxon>Bacteria</taxon>
        <taxon>Pseudomonadati</taxon>
        <taxon>Pseudomonadota</taxon>
        <taxon>Alphaproteobacteria</taxon>
        <taxon>Acetobacterales</taxon>
        <taxon>Acetobacteraceae</taxon>
        <taxon>Gluconobacter</taxon>
    </lineage>
</organism>
<feature type="chain" id="PRO_5043901695" description="Periplasmic protein" evidence="2">
    <location>
        <begin position="29"/>
        <end position="151"/>
    </location>
</feature>
<reference evidence="3" key="4">
    <citation type="submission" date="2023-01" db="EMBL/GenBank/DDBJ databases">
        <title>Draft genome sequence of Gluconobacter albidus strain NBRC 3250.</title>
        <authorList>
            <person name="Sun Q."/>
            <person name="Mori K."/>
        </authorList>
    </citation>
    <scope>NUCLEOTIDE SEQUENCE</scope>
    <source>
        <strain evidence="3">NBRC 3250</strain>
    </source>
</reference>
<dbReference type="EMBL" id="LHZN01000040">
    <property type="protein sequence ID" value="KXV43912.1"/>
    <property type="molecule type" value="Genomic_DNA"/>
</dbReference>
<evidence type="ECO:0008006" key="7">
    <source>
        <dbReference type="Google" id="ProtNLM"/>
    </source>
</evidence>
<reference evidence="3" key="1">
    <citation type="journal article" date="2014" name="Int. J. Syst. Evol. Microbiol.">
        <title>Complete genome of a new Firmicutes species belonging to the dominant human colonic microbiota ('Ruminococcus bicirculans') reveals two chromosomes and a selective capacity to utilize plant glucans.</title>
        <authorList>
            <consortium name="NISC Comparative Sequencing Program"/>
            <person name="Wegmann U."/>
            <person name="Louis P."/>
            <person name="Goesmann A."/>
            <person name="Henrissat B."/>
            <person name="Duncan S.H."/>
            <person name="Flint H.J."/>
        </authorList>
    </citation>
    <scope>NUCLEOTIDE SEQUENCE</scope>
    <source>
        <strain evidence="3">NBRC 3250</strain>
    </source>
</reference>
<name>A0AAW3R0W3_9PROT</name>
<feature type="signal peptide" evidence="2">
    <location>
        <begin position="1"/>
        <end position="28"/>
    </location>
</feature>
<evidence type="ECO:0000313" key="3">
    <source>
        <dbReference type="EMBL" id="GLQ69663.1"/>
    </source>
</evidence>
<feature type="region of interest" description="Disordered" evidence="1">
    <location>
        <begin position="82"/>
        <end position="106"/>
    </location>
</feature>
<dbReference type="AlphaFoldDB" id="A0AAW3R0W3"/>
<evidence type="ECO:0000256" key="1">
    <source>
        <dbReference type="SAM" id="MobiDB-lite"/>
    </source>
</evidence>
<proteinExistence type="predicted"/>
<reference evidence="6" key="3">
    <citation type="journal article" date="2019" name="Int. J. Syst. Evol. Microbiol.">
        <title>The Global Catalogue of Microorganisms (GCM) 10K type strain sequencing project: providing services to taxonomists for standard genome sequencing and annotation.</title>
        <authorList>
            <consortium name="The Broad Institute Genomics Platform"/>
            <consortium name="The Broad Institute Genome Sequencing Center for Infectious Disease"/>
            <person name="Wu L."/>
            <person name="Ma J."/>
        </authorList>
    </citation>
    <scope>NUCLEOTIDE SEQUENCE [LARGE SCALE GENOMIC DNA]</scope>
    <source>
        <strain evidence="6">NBRC 3250</strain>
    </source>
</reference>
<evidence type="ECO:0000313" key="5">
    <source>
        <dbReference type="Proteomes" id="UP000075682"/>
    </source>
</evidence>
<evidence type="ECO:0000313" key="4">
    <source>
        <dbReference type="EMBL" id="KXV43912.1"/>
    </source>
</evidence>
<keyword evidence="6" id="KW-1185">Reference proteome</keyword>
<evidence type="ECO:0000256" key="2">
    <source>
        <dbReference type="SAM" id="SignalP"/>
    </source>
</evidence>
<gene>
    <name evidence="4" type="ORF">AD941_00285</name>
    <name evidence="3" type="ORF">GCM10007866_21160</name>
</gene>
<evidence type="ECO:0000313" key="6">
    <source>
        <dbReference type="Proteomes" id="UP001156672"/>
    </source>
</evidence>
<accession>A0AAW3R0W3</accession>
<reference evidence="4 5" key="2">
    <citation type="submission" date="2015-06" db="EMBL/GenBank/DDBJ databases">
        <title>Improved classification and identification of acetic acid bacteria using matrix-assisted laser desorption/ionization time-of-flight mass spectrometry; Gluconobacter nephelii and Gluconobacter uchimurae are later heterotypic synonyms of Gluconobacter japonicus and Gluconobacter oxydans, respectively.</title>
        <authorList>
            <person name="Li L."/>
            <person name="Cleenwerck I."/>
            <person name="De Vuyst L."/>
            <person name="Vandamme P."/>
        </authorList>
    </citation>
    <scope>NUCLEOTIDE SEQUENCE [LARGE SCALE GENOMIC DNA]</scope>
    <source>
        <strain evidence="4 5">LMG 1356</strain>
    </source>
</reference>